<dbReference type="HAMAP" id="MF_00099">
    <property type="entry name" value="CheB_chemtxs"/>
    <property type="match status" value="1"/>
</dbReference>
<dbReference type="CDD" id="cd17541">
    <property type="entry name" value="REC_CheB-like"/>
    <property type="match status" value="1"/>
</dbReference>
<comment type="similarity">
    <text evidence="5">Belongs to the CheB family.</text>
</comment>
<dbReference type="CDD" id="cd16432">
    <property type="entry name" value="CheB_Rec"/>
    <property type="match status" value="1"/>
</dbReference>
<dbReference type="SUPFAM" id="SSF52172">
    <property type="entry name" value="CheY-like"/>
    <property type="match status" value="1"/>
</dbReference>
<feature type="active site" evidence="5 6">
    <location>
        <position position="291"/>
    </location>
</feature>
<dbReference type="InterPro" id="IPR011006">
    <property type="entry name" value="CheY-like_superfamily"/>
</dbReference>
<feature type="domain" description="Response regulatory" evidence="8">
    <location>
        <begin position="5"/>
        <end position="122"/>
    </location>
</feature>
<dbReference type="Gene3D" id="3.40.50.180">
    <property type="entry name" value="Methylesterase CheB, C-terminal domain"/>
    <property type="match status" value="1"/>
</dbReference>
<evidence type="ECO:0000256" key="7">
    <source>
        <dbReference type="PROSITE-ProRule" id="PRU00169"/>
    </source>
</evidence>
<dbReference type="SUPFAM" id="SSF52738">
    <property type="entry name" value="Methylesterase CheB, C-terminal domain"/>
    <property type="match status" value="1"/>
</dbReference>
<keyword evidence="3 5" id="KW-0378">Hydrolase</keyword>
<dbReference type="PIRSF" id="PIRSF000876">
    <property type="entry name" value="RR_chemtxs_CheB"/>
    <property type="match status" value="1"/>
</dbReference>
<comment type="catalytic activity">
    <reaction evidence="4 5">
        <text>[protein]-L-glutamate 5-O-methyl ester + H2O = L-glutamyl-[protein] + methanol + H(+)</text>
        <dbReference type="Rhea" id="RHEA:23236"/>
        <dbReference type="Rhea" id="RHEA-COMP:10208"/>
        <dbReference type="Rhea" id="RHEA-COMP:10311"/>
        <dbReference type="ChEBI" id="CHEBI:15377"/>
        <dbReference type="ChEBI" id="CHEBI:15378"/>
        <dbReference type="ChEBI" id="CHEBI:17790"/>
        <dbReference type="ChEBI" id="CHEBI:29973"/>
        <dbReference type="ChEBI" id="CHEBI:82795"/>
        <dbReference type="EC" id="3.1.1.61"/>
    </reaction>
</comment>
<evidence type="ECO:0000259" key="9">
    <source>
        <dbReference type="PROSITE" id="PS50122"/>
    </source>
</evidence>
<dbReference type="PANTHER" id="PTHR42872">
    <property type="entry name" value="PROTEIN-GLUTAMATE METHYLESTERASE/PROTEIN-GLUTAMINE GLUTAMINASE"/>
    <property type="match status" value="1"/>
</dbReference>
<evidence type="ECO:0000256" key="6">
    <source>
        <dbReference type="PROSITE-ProRule" id="PRU00050"/>
    </source>
</evidence>
<sequence>MNNLRVLVVEDSLVIRQLLRHVLEEAGFEVIGEAVNGLEAVEFVSRVRPDVITMDVHMPVMDGYSAARRIMETHPIPIVVVTASSNIGDSVTAMQVLEAGAITVLQKPQGPGHPHFQQDVAELVRTLKIAAEVKLVRRRGPRQADTQAFAGVQVPATNTTLPPRMVLIGASTGGPAALKTFLSHLQPQLPWPVLIVQHISPGFLPSLCEWLNLSSAIPVRVAEFGETVQPGHAYLAPDLCHMQVDDQGRVLLSDSDARTMLRPSVAQLFSGALRYLNGQCIAILFSGMGQDGVEEMLQLRQHGALTLAQHPDTVVVNGMPGEAVKRGAAGQVLTPEQMAELVMKLARA</sequence>
<dbReference type="EC" id="3.1.1.61" evidence="5"/>
<feature type="active site" evidence="5 6">
    <location>
        <position position="198"/>
    </location>
</feature>
<dbReference type="PROSITE" id="PS50122">
    <property type="entry name" value="CHEB"/>
    <property type="match status" value="1"/>
</dbReference>
<name>A0ABX5LVJ2_9GAMM</name>
<proteinExistence type="inferred from homology"/>
<dbReference type="PROSITE" id="PS50110">
    <property type="entry name" value="RESPONSE_REGULATORY"/>
    <property type="match status" value="1"/>
</dbReference>
<dbReference type="Pfam" id="PF01339">
    <property type="entry name" value="CheB_methylest"/>
    <property type="match status" value="1"/>
</dbReference>
<feature type="domain" description="CheB-type methylesterase" evidence="9">
    <location>
        <begin position="155"/>
        <end position="348"/>
    </location>
</feature>
<evidence type="ECO:0000256" key="4">
    <source>
        <dbReference type="ARBA" id="ARBA00048267"/>
    </source>
</evidence>
<dbReference type="Proteomes" id="UP000248090">
    <property type="component" value="Unassembled WGS sequence"/>
</dbReference>
<comment type="subcellular location">
    <subcellularLocation>
        <location evidence="5">Cytoplasm</location>
    </subcellularLocation>
</comment>
<dbReference type="EMBL" id="LAPT01000104">
    <property type="protein sequence ID" value="PXF29630.1"/>
    <property type="molecule type" value="Genomic_DNA"/>
</dbReference>
<comment type="caution">
    <text evidence="10">The sequence shown here is derived from an EMBL/GenBank/DDBJ whole genome shotgun (WGS) entry which is preliminary data.</text>
</comment>
<evidence type="ECO:0000256" key="2">
    <source>
        <dbReference type="ARBA" id="ARBA00022500"/>
    </source>
</evidence>
<dbReference type="SMART" id="SM00448">
    <property type="entry name" value="REC"/>
    <property type="match status" value="1"/>
</dbReference>
<dbReference type="InterPro" id="IPR001789">
    <property type="entry name" value="Sig_transdc_resp-reg_receiver"/>
</dbReference>
<comment type="PTM">
    <text evidence="5">Phosphorylated by CheA. Phosphorylation of the N-terminal regulatory domain activates the methylesterase activity.</text>
</comment>
<dbReference type="Pfam" id="PF00072">
    <property type="entry name" value="Response_reg"/>
    <property type="match status" value="1"/>
</dbReference>
<comment type="domain">
    <text evidence="5">Contains a C-terminal catalytic domain, and an N-terminal region which modulates catalytic activity.</text>
</comment>
<dbReference type="PANTHER" id="PTHR42872:SF6">
    <property type="entry name" value="PROTEIN-GLUTAMATE METHYLESTERASE_PROTEIN-GLUTAMINE GLUTAMINASE"/>
    <property type="match status" value="1"/>
</dbReference>
<keyword evidence="2 5" id="KW-0145">Chemotaxis</keyword>
<reference evidence="10 11" key="1">
    <citation type="submission" date="2015-03" db="EMBL/GenBank/DDBJ databases">
        <authorList>
            <person name="Krishnan R."/>
            <person name="Midha S."/>
            <person name="Patil P.B."/>
            <person name="Rameshkumar N."/>
        </authorList>
    </citation>
    <scope>NUCLEOTIDE SEQUENCE [LARGE SCALE GENOMIC DNA]</scope>
    <source>
        <strain evidence="10 11">L1E11</strain>
    </source>
</reference>
<gene>
    <name evidence="5" type="primary">cheB</name>
    <name evidence="10" type="ORF">WH50_19650</name>
</gene>
<dbReference type="InterPro" id="IPR035909">
    <property type="entry name" value="CheB_C"/>
</dbReference>
<comment type="catalytic activity">
    <reaction evidence="5">
        <text>L-glutaminyl-[protein] + H2O = L-glutamyl-[protein] + NH4(+)</text>
        <dbReference type="Rhea" id="RHEA:16441"/>
        <dbReference type="Rhea" id="RHEA-COMP:10207"/>
        <dbReference type="Rhea" id="RHEA-COMP:10208"/>
        <dbReference type="ChEBI" id="CHEBI:15377"/>
        <dbReference type="ChEBI" id="CHEBI:28938"/>
        <dbReference type="ChEBI" id="CHEBI:29973"/>
        <dbReference type="ChEBI" id="CHEBI:30011"/>
        <dbReference type="EC" id="3.5.1.44"/>
    </reaction>
</comment>
<dbReference type="RefSeq" id="WP_243410188.1">
    <property type="nucleotide sequence ID" value="NZ_CP177354.1"/>
</dbReference>
<dbReference type="InterPro" id="IPR000673">
    <property type="entry name" value="Sig_transdc_resp-reg_Me-estase"/>
</dbReference>
<evidence type="ECO:0000259" key="8">
    <source>
        <dbReference type="PROSITE" id="PS50110"/>
    </source>
</evidence>
<evidence type="ECO:0000313" key="11">
    <source>
        <dbReference type="Proteomes" id="UP000248090"/>
    </source>
</evidence>
<organism evidence="10 11">
    <name type="scientific">Pokkaliibacter plantistimulans</name>
    <dbReference type="NCBI Taxonomy" id="1635171"/>
    <lineage>
        <taxon>Bacteria</taxon>
        <taxon>Pseudomonadati</taxon>
        <taxon>Pseudomonadota</taxon>
        <taxon>Gammaproteobacteria</taxon>
        <taxon>Oceanospirillales</taxon>
        <taxon>Balneatrichaceae</taxon>
        <taxon>Pokkaliibacter</taxon>
    </lineage>
</organism>
<comment type="function">
    <text evidence="5">Involved in chemotaxis. Part of a chemotaxis signal transduction system that modulates chemotaxis in response to various stimuli. Catalyzes the demethylation of specific methylglutamate residues introduced into the chemoreceptors (methyl-accepting chemotaxis proteins or MCP) by CheR. Also mediates the irreversible deamidation of specific glutamine residues to glutamic acid.</text>
</comment>
<evidence type="ECO:0000256" key="1">
    <source>
        <dbReference type="ARBA" id="ARBA00022490"/>
    </source>
</evidence>
<keyword evidence="5 7" id="KW-0597">Phosphoprotein</keyword>
<keyword evidence="11" id="KW-1185">Reference proteome</keyword>
<dbReference type="Gene3D" id="3.40.50.2300">
    <property type="match status" value="1"/>
</dbReference>
<dbReference type="NCBIfam" id="NF001965">
    <property type="entry name" value="PRK00742.1"/>
    <property type="match status" value="1"/>
</dbReference>
<feature type="active site" evidence="5 6">
    <location>
        <position position="171"/>
    </location>
</feature>
<evidence type="ECO:0000256" key="3">
    <source>
        <dbReference type="ARBA" id="ARBA00022801"/>
    </source>
</evidence>
<keyword evidence="1 5" id="KW-0963">Cytoplasm</keyword>
<protein>
    <recommendedName>
        <fullName evidence="5">Protein-glutamate methylesterase/protein-glutamine glutaminase</fullName>
        <ecNumber evidence="5">3.1.1.61</ecNumber>
        <ecNumber evidence="5">3.5.1.44</ecNumber>
    </recommendedName>
</protein>
<evidence type="ECO:0000256" key="5">
    <source>
        <dbReference type="HAMAP-Rule" id="MF_00099"/>
    </source>
</evidence>
<feature type="modified residue" description="4-aspartylphosphate" evidence="5 7">
    <location>
        <position position="55"/>
    </location>
</feature>
<accession>A0ABX5LVJ2</accession>
<dbReference type="InterPro" id="IPR008248">
    <property type="entry name" value="CheB-like"/>
</dbReference>
<evidence type="ECO:0000313" key="10">
    <source>
        <dbReference type="EMBL" id="PXF29630.1"/>
    </source>
</evidence>
<dbReference type="EC" id="3.5.1.44" evidence="5"/>